<evidence type="ECO:0000313" key="3">
    <source>
        <dbReference type="Proteomes" id="UP000593737"/>
    </source>
</evidence>
<name>A0A7S8FF70_9BACT</name>
<feature type="compositionally biased region" description="Low complexity" evidence="1">
    <location>
        <begin position="1"/>
        <end position="23"/>
    </location>
</feature>
<reference evidence="2 3" key="1">
    <citation type="journal article" date="2020" name="ISME J.">
        <title>Enrichment and physiological characterization of a novel comammox Nitrospira indicates ammonium inhibition of complete nitrification.</title>
        <authorList>
            <person name="Sakoula D."/>
            <person name="Koch H."/>
            <person name="Frank J."/>
            <person name="Jetten M.S.M."/>
            <person name="van Kessel M.A.H.J."/>
            <person name="Lucker S."/>
        </authorList>
    </citation>
    <scope>NUCLEOTIDE SEQUENCE [LARGE SCALE GENOMIC DNA]</scope>
    <source>
        <strain evidence="2">Comreactor17</strain>
    </source>
</reference>
<gene>
    <name evidence="2" type="ORF">Nkreftii_002698</name>
</gene>
<evidence type="ECO:0000256" key="1">
    <source>
        <dbReference type="SAM" id="MobiDB-lite"/>
    </source>
</evidence>
<organism evidence="2 3">
    <name type="scientific">Candidatus Nitrospira kreftii</name>
    <dbReference type="NCBI Taxonomy" id="2652173"/>
    <lineage>
        <taxon>Bacteria</taxon>
        <taxon>Pseudomonadati</taxon>
        <taxon>Nitrospirota</taxon>
        <taxon>Nitrospiria</taxon>
        <taxon>Nitrospirales</taxon>
        <taxon>Nitrospiraceae</taxon>
        <taxon>Nitrospira</taxon>
    </lineage>
</organism>
<accession>A0A7S8FF70</accession>
<feature type="region of interest" description="Disordered" evidence="1">
    <location>
        <begin position="1"/>
        <end position="50"/>
    </location>
</feature>
<dbReference type="EMBL" id="CP047423">
    <property type="protein sequence ID" value="QPD04924.1"/>
    <property type="molecule type" value="Genomic_DNA"/>
</dbReference>
<sequence>MSSSPHNQSSPSPVPGSRRGQPGRPRKGDAGIYGHSPGTPTAEQRTRSGDFTGAPVVITSVSPIAPRLLDLAATAAYLGVSTWKIRELDAEGILPRVRIPLPNAGEVRKLLFDRCDLDLLIQQWKDLAKTDGGRGA</sequence>
<proteinExistence type="predicted"/>
<protein>
    <recommendedName>
        <fullName evidence="4">Helix-turn-helix domain-containing protein</fullName>
    </recommendedName>
</protein>
<dbReference type="Proteomes" id="UP000593737">
    <property type="component" value="Chromosome"/>
</dbReference>
<dbReference type="KEGG" id="nkf:Nkreftii_002698"/>
<dbReference type="AlphaFoldDB" id="A0A7S8FF70"/>
<evidence type="ECO:0008006" key="4">
    <source>
        <dbReference type="Google" id="ProtNLM"/>
    </source>
</evidence>
<evidence type="ECO:0000313" key="2">
    <source>
        <dbReference type="EMBL" id="QPD04924.1"/>
    </source>
</evidence>